<dbReference type="PROSITE" id="PS51186">
    <property type="entry name" value="GNAT"/>
    <property type="match status" value="1"/>
</dbReference>
<keyword evidence="1 4" id="KW-0808">Transferase</keyword>
<name>A0ABV8JKL6_9BACL</name>
<evidence type="ECO:0000256" key="1">
    <source>
        <dbReference type="ARBA" id="ARBA00022679"/>
    </source>
</evidence>
<dbReference type="GO" id="GO:0016746">
    <property type="term" value="F:acyltransferase activity"/>
    <property type="evidence" value="ECO:0007669"/>
    <property type="project" value="UniProtKB-KW"/>
</dbReference>
<evidence type="ECO:0000313" key="5">
    <source>
        <dbReference type="Proteomes" id="UP001595843"/>
    </source>
</evidence>
<evidence type="ECO:0000256" key="2">
    <source>
        <dbReference type="ARBA" id="ARBA00023315"/>
    </source>
</evidence>
<proteinExistence type="predicted"/>
<dbReference type="Proteomes" id="UP001595843">
    <property type="component" value="Unassembled WGS sequence"/>
</dbReference>
<dbReference type="CDD" id="cd04301">
    <property type="entry name" value="NAT_SF"/>
    <property type="match status" value="1"/>
</dbReference>
<evidence type="ECO:0000313" key="4">
    <source>
        <dbReference type="EMBL" id="MFC4077307.1"/>
    </source>
</evidence>
<dbReference type="RefSeq" id="WP_380705087.1">
    <property type="nucleotide sequence ID" value="NZ_JBHSAP010000015.1"/>
</dbReference>
<keyword evidence="2 4" id="KW-0012">Acyltransferase</keyword>
<dbReference type="InterPro" id="IPR000182">
    <property type="entry name" value="GNAT_dom"/>
</dbReference>
<comment type="caution">
    <text evidence="4">The sequence shown here is derived from an EMBL/GenBank/DDBJ whole genome shotgun (WGS) entry which is preliminary data.</text>
</comment>
<dbReference type="Gene3D" id="3.40.630.30">
    <property type="match status" value="1"/>
</dbReference>
<dbReference type="PANTHER" id="PTHR43877:SF2">
    <property type="entry name" value="AMINOALKYLPHOSPHONATE N-ACETYLTRANSFERASE-RELATED"/>
    <property type="match status" value="1"/>
</dbReference>
<dbReference type="Pfam" id="PF00583">
    <property type="entry name" value="Acetyltransf_1"/>
    <property type="match status" value="1"/>
</dbReference>
<reference evidence="5" key="1">
    <citation type="journal article" date="2019" name="Int. J. Syst. Evol. Microbiol.">
        <title>The Global Catalogue of Microorganisms (GCM) 10K type strain sequencing project: providing services to taxonomists for standard genome sequencing and annotation.</title>
        <authorList>
            <consortium name="The Broad Institute Genomics Platform"/>
            <consortium name="The Broad Institute Genome Sequencing Center for Infectious Disease"/>
            <person name="Wu L."/>
            <person name="Ma J."/>
        </authorList>
    </citation>
    <scope>NUCLEOTIDE SEQUENCE [LARGE SCALE GENOMIC DNA]</scope>
    <source>
        <strain evidence="5">IBRC-M 10813</strain>
    </source>
</reference>
<accession>A0ABV8JKL6</accession>
<sequence length="184" mass="21412">MEATDIRHFQYKRHWEQEGHSLVIRPAEPHDAQEIHRRLTRVVEEGVYLNETPDSLPDREEKREEIEDIREGGGMYTVVEVDGEIAGVALLRRGLEGTSDHTAKFRTWLVPGYRGLGLGTQLLEYTIEWARTHGVEKINLDVWDNNDRAIQLYEKYGFQVEGRRLKQAVIEGEYVDELYMGLFV</sequence>
<dbReference type="SUPFAM" id="SSF55729">
    <property type="entry name" value="Acyl-CoA N-acyltransferases (Nat)"/>
    <property type="match status" value="1"/>
</dbReference>
<evidence type="ECO:0000259" key="3">
    <source>
        <dbReference type="PROSITE" id="PS51186"/>
    </source>
</evidence>
<dbReference type="InterPro" id="IPR016181">
    <property type="entry name" value="Acyl_CoA_acyltransferase"/>
</dbReference>
<dbReference type="EC" id="2.3.-.-" evidence="4"/>
<dbReference type="EMBL" id="JBHSAP010000015">
    <property type="protein sequence ID" value="MFC4077307.1"/>
    <property type="molecule type" value="Genomic_DNA"/>
</dbReference>
<keyword evidence="5" id="KW-1185">Reference proteome</keyword>
<protein>
    <submittedName>
        <fullName evidence="4">GNAT family N-acetyltransferase</fullName>
        <ecNumber evidence="4">2.3.-.-</ecNumber>
    </submittedName>
</protein>
<feature type="domain" description="N-acetyltransferase" evidence="3">
    <location>
        <begin position="22"/>
        <end position="184"/>
    </location>
</feature>
<organism evidence="4 5">
    <name type="scientific">Salinithrix halophila</name>
    <dbReference type="NCBI Taxonomy" id="1485204"/>
    <lineage>
        <taxon>Bacteria</taxon>
        <taxon>Bacillati</taxon>
        <taxon>Bacillota</taxon>
        <taxon>Bacilli</taxon>
        <taxon>Bacillales</taxon>
        <taxon>Thermoactinomycetaceae</taxon>
        <taxon>Salinithrix</taxon>
    </lineage>
</organism>
<dbReference type="PANTHER" id="PTHR43877">
    <property type="entry name" value="AMINOALKYLPHOSPHONATE N-ACETYLTRANSFERASE-RELATED-RELATED"/>
    <property type="match status" value="1"/>
</dbReference>
<dbReference type="InterPro" id="IPR050832">
    <property type="entry name" value="Bact_Acetyltransf"/>
</dbReference>
<gene>
    <name evidence="4" type="ORF">ACFOUO_10905</name>
</gene>